<protein>
    <submittedName>
        <fullName evidence="1">Uncharacterized protein</fullName>
    </submittedName>
</protein>
<keyword evidence="2" id="KW-1185">Reference proteome</keyword>
<dbReference type="AlphaFoldDB" id="A0A4Y2A0L2"/>
<organism evidence="1 2">
    <name type="scientific">Araneus ventricosus</name>
    <name type="common">Orbweaver spider</name>
    <name type="synonym">Epeira ventricosa</name>
    <dbReference type="NCBI Taxonomy" id="182803"/>
    <lineage>
        <taxon>Eukaryota</taxon>
        <taxon>Metazoa</taxon>
        <taxon>Ecdysozoa</taxon>
        <taxon>Arthropoda</taxon>
        <taxon>Chelicerata</taxon>
        <taxon>Arachnida</taxon>
        <taxon>Araneae</taxon>
        <taxon>Araneomorphae</taxon>
        <taxon>Entelegynae</taxon>
        <taxon>Araneoidea</taxon>
        <taxon>Araneidae</taxon>
        <taxon>Araneus</taxon>
    </lineage>
</organism>
<comment type="caution">
    <text evidence="1">The sequence shown here is derived from an EMBL/GenBank/DDBJ whole genome shotgun (WGS) entry which is preliminary data.</text>
</comment>
<proteinExistence type="predicted"/>
<evidence type="ECO:0000313" key="2">
    <source>
        <dbReference type="Proteomes" id="UP000499080"/>
    </source>
</evidence>
<name>A0A4Y2A0L2_ARAVE</name>
<dbReference type="EMBL" id="BGPR01000002">
    <property type="protein sequence ID" value="GBL72584.1"/>
    <property type="molecule type" value="Genomic_DNA"/>
</dbReference>
<evidence type="ECO:0000313" key="1">
    <source>
        <dbReference type="EMBL" id="GBL72584.1"/>
    </source>
</evidence>
<sequence>MIHYLFRKVLQGVRPTEDIEISLPMKQMSVQEETQKVEEEHLRLPRQYLECIKGVITKRLKFESFRKSDILTLMMSIQTSKENILQRPAHGEIYVGLPSEKCKCHTW</sequence>
<gene>
    <name evidence="1" type="ORF">AVEN_127851_1</name>
</gene>
<reference evidence="1 2" key="1">
    <citation type="journal article" date="2019" name="Sci. Rep.">
        <title>Orb-weaving spider Araneus ventricosus genome elucidates the spidroin gene catalogue.</title>
        <authorList>
            <person name="Kono N."/>
            <person name="Nakamura H."/>
            <person name="Ohtoshi R."/>
            <person name="Moran D.A.P."/>
            <person name="Shinohara A."/>
            <person name="Yoshida Y."/>
            <person name="Fujiwara M."/>
            <person name="Mori M."/>
            <person name="Tomita M."/>
            <person name="Arakawa K."/>
        </authorList>
    </citation>
    <scope>NUCLEOTIDE SEQUENCE [LARGE SCALE GENOMIC DNA]</scope>
</reference>
<dbReference type="Proteomes" id="UP000499080">
    <property type="component" value="Unassembled WGS sequence"/>
</dbReference>
<accession>A0A4Y2A0L2</accession>